<organism evidence="8 9">
    <name type="scientific">Haloterrigena turkmenica (strain ATCC 51198 / DSM 5511 / JCM 9101 / NCIMB 13204 / VKM B-1734 / 4k)</name>
    <name type="common">Halococcus turkmenicus</name>
    <dbReference type="NCBI Taxonomy" id="543526"/>
    <lineage>
        <taxon>Archaea</taxon>
        <taxon>Methanobacteriati</taxon>
        <taxon>Methanobacteriota</taxon>
        <taxon>Stenosarchaea group</taxon>
        <taxon>Halobacteria</taxon>
        <taxon>Halobacteriales</taxon>
        <taxon>Natrialbaceae</taxon>
        <taxon>Haloterrigena</taxon>
    </lineage>
</organism>
<keyword evidence="5" id="KW-0067">ATP-binding</keyword>
<name>D2S0M2_HALTV</name>
<dbReference type="PANTHER" id="PTHR43085">
    <property type="entry name" value="HEXOKINASE FAMILY MEMBER"/>
    <property type="match status" value="1"/>
</dbReference>
<dbReference type="GO" id="GO:0016301">
    <property type="term" value="F:kinase activity"/>
    <property type="evidence" value="ECO:0007669"/>
    <property type="project" value="UniProtKB-KW"/>
</dbReference>
<keyword evidence="6" id="KW-0175">Coiled coil</keyword>
<comment type="similarity">
    <text evidence="1">Belongs to the carbohydrate kinase PfkB family.</text>
</comment>
<dbReference type="PROSITE" id="PS00583">
    <property type="entry name" value="PFKB_KINASES_1"/>
    <property type="match status" value="1"/>
</dbReference>
<protein>
    <submittedName>
        <fullName evidence="8">PfkB domain protein</fullName>
    </submittedName>
</protein>
<gene>
    <name evidence="8" type="ordered locus">Htur_4085</name>
</gene>
<dbReference type="AlphaFoldDB" id="D2S0M2"/>
<evidence type="ECO:0000256" key="1">
    <source>
        <dbReference type="ARBA" id="ARBA00010688"/>
    </source>
</evidence>
<dbReference type="KEGG" id="htu:Htur_4085"/>
<keyword evidence="2" id="KW-0808">Transferase</keyword>
<dbReference type="EMBL" id="CP001861">
    <property type="protein sequence ID" value="ADB62919.1"/>
    <property type="molecule type" value="Genomic_DNA"/>
</dbReference>
<evidence type="ECO:0000256" key="5">
    <source>
        <dbReference type="ARBA" id="ARBA00022840"/>
    </source>
</evidence>
<dbReference type="Pfam" id="PF00294">
    <property type="entry name" value="PfkB"/>
    <property type="match status" value="1"/>
</dbReference>
<reference evidence="8 9" key="1">
    <citation type="journal article" date="2010" name="Stand. Genomic Sci.">
        <title>Complete genome sequence of Haloterrigena turkmenica type strain (4k).</title>
        <authorList>
            <person name="Saunders E."/>
            <person name="Tindall B.J."/>
            <person name="Fahnrich R."/>
            <person name="Lapidus A."/>
            <person name="Copeland A."/>
            <person name="Del Rio T.G."/>
            <person name="Lucas S."/>
            <person name="Chen F."/>
            <person name="Tice H."/>
            <person name="Cheng J.F."/>
            <person name="Han C."/>
            <person name="Detter J.C."/>
            <person name="Bruce D."/>
            <person name="Goodwin L."/>
            <person name="Chain P."/>
            <person name="Pitluck S."/>
            <person name="Pati A."/>
            <person name="Ivanova N."/>
            <person name="Mavromatis K."/>
            <person name="Chen A."/>
            <person name="Palaniappan K."/>
            <person name="Land M."/>
            <person name="Hauser L."/>
            <person name="Chang Y.J."/>
            <person name="Jeffries C.D."/>
            <person name="Brettin T."/>
            <person name="Rohde M."/>
            <person name="Goker M."/>
            <person name="Bristow J."/>
            <person name="Eisen J.A."/>
            <person name="Markowitz V."/>
            <person name="Hugenholtz P."/>
            <person name="Klenk H.P."/>
            <person name="Kyrpides N.C."/>
        </authorList>
    </citation>
    <scope>NUCLEOTIDE SEQUENCE [LARGE SCALE GENOMIC DNA]</scope>
    <source>
        <strain evidence="9">ATCC 51198 / DSM 5511 / JCM 9101 / NCIMB 13204 / VKM B-1734 / 4k</strain>
    </source>
</reference>
<evidence type="ECO:0000313" key="8">
    <source>
        <dbReference type="EMBL" id="ADB62919.1"/>
    </source>
</evidence>
<dbReference type="PANTHER" id="PTHR43085:SF1">
    <property type="entry name" value="PSEUDOURIDINE KINASE-RELATED"/>
    <property type="match status" value="1"/>
</dbReference>
<dbReference type="HOGENOM" id="CLU_027634_6_2_2"/>
<keyword evidence="4" id="KW-0418">Kinase</keyword>
<dbReference type="Gene3D" id="3.40.1190.20">
    <property type="match status" value="1"/>
</dbReference>
<proteinExistence type="inferred from homology"/>
<evidence type="ECO:0000256" key="3">
    <source>
        <dbReference type="ARBA" id="ARBA00022741"/>
    </source>
</evidence>
<keyword evidence="3" id="KW-0547">Nucleotide-binding</keyword>
<evidence type="ECO:0000256" key="2">
    <source>
        <dbReference type="ARBA" id="ARBA00022679"/>
    </source>
</evidence>
<dbReference type="Proteomes" id="UP000001903">
    <property type="component" value="Plasmid pHTUR01"/>
</dbReference>
<feature type="coiled-coil region" evidence="6">
    <location>
        <begin position="181"/>
        <end position="211"/>
    </location>
</feature>
<dbReference type="InterPro" id="IPR029056">
    <property type="entry name" value="Ribokinase-like"/>
</dbReference>
<dbReference type="GeneID" id="8744713"/>
<dbReference type="InterPro" id="IPR011611">
    <property type="entry name" value="PfkB_dom"/>
</dbReference>
<dbReference type="OrthoDB" id="124714at2157"/>
<evidence type="ECO:0000256" key="6">
    <source>
        <dbReference type="SAM" id="Coils"/>
    </source>
</evidence>
<feature type="domain" description="Carbohydrate kinase PfkB" evidence="7">
    <location>
        <begin position="4"/>
        <end position="304"/>
    </location>
</feature>
<accession>D2S0M2</accession>
<evidence type="ECO:0000256" key="4">
    <source>
        <dbReference type="ARBA" id="ARBA00022777"/>
    </source>
</evidence>
<geneLocation type="plasmid" evidence="8 9">
    <name>pHTUR01</name>
</geneLocation>
<keyword evidence="8" id="KW-0614">Plasmid</keyword>
<dbReference type="SUPFAM" id="SSF53613">
    <property type="entry name" value="Ribokinase-like"/>
    <property type="match status" value="1"/>
</dbReference>
<dbReference type="InterPro" id="IPR002173">
    <property type="entry name" value="Carboh/pur_kinase_PfkB_CS"/>
</dbReference>
<evidence type="ECO:0000259" key="7">
    <source>
        <dbReference type="Pfam" id="PF00294"/>
    </source>
</evidence>
<sequence>MGDQNILVVGETLVDMLPAVPGDLRDVESYQRRAGGAPANVAARLAAVGADPLFWTRVGDDGFGDFLVDTLEDRSVPLRFVEQDPTAKTTLAFVAHDETRDRSFTFYRDGTADTKLETGAVPTSTLEEIEWVYVGGVVLAAEPARSAVFDLLRRAREANCSVYFDPNWRPELWDDDDTGVLEDAVEMADVLKATSDELEQLGYRQESLERRCEVVCRNGPHTVFLTRGDEGAMAYATVDAPWGDGAVEHEGFDVDVVDTTGAGDAFVSTTVAALARRSADLDRIVRLANASAAISATTTGAMERPPDWRMISEFVDSHTAPK</sequence>
<dbReference type="CDD" id="cd01167">
    <property type="entry name" value="bac_FRK"/>
    <property type="match status" value="1"/>
</dbReference>
<dbReference type="GO" id="GO:0005524">
    <property type="term" value="F:ATP binding"/>
    <property type="evidence" value="ECO:0007669"/>
    <property type="project" value="UniProtKB-KW"/>
</dbReference>
<dbReference type="RefSeq" id="WP_012945163.1">
    <property type="nucleotide sequence ID" value="NC_013744.1"/>
</dbReference>
<dbReference type="InterPro" id="IPR050306">
    <property type="entry name" value="PfkB_Carbo_kinase"/>
</dbReference>
<evidence type="ECO:0000313" key="9">
    <source>
        <dbReference type="Proteomes" id="UP000001903"/>
    </source>
</evidence>
<keyword evidence="9" id="KW-1185">Reference proteome</keyword>